<evidence type="ECO:0000259" key="1">
    <source>
        <dbReference type="Pfam" id="PF06568"/>
    </source>
</evidence>
<dbReference type="Proteomes" id="UP000596387">
    <property type="component" value="Chromosome"/>
</dbReference>
<organism evidence="2 3">
    <name type="scientific">Ponticoccus alexandrii</name>
    <dbReference type="NCBI Taxonomy" id="1943633"/>
    <lineage>
        <taxon>Bacteria</taxon>
        <taxon>Pseudomonadati</taxon>
        <taxon>Pseudomonadota</taxon>
        <taxon>Alphaproteobacteria</taxon>
        <taxon>Rhodobacterales</taxon>
        <taxon>Roseobacteraceae</taxon>
        <taxon>Ponticoccus</taxon>
    </lineage>
</organism>
<evidence type="ECO:0000313" key="2">
    <source>
        <dbReference type="EMBL" id="QRF66947.1"/>
    </source>
</evidence>
<dbReference type="InterPro" id="IPR009506">
    <property type="entry name" value="YjiS-like"/>
</dbReference>
<reference evidence="2 3" key="1">
    <citation type="submission" date="2019-12" db="EMBL/GenBank/DDBJ databases">
        <title>Complete Genome Sequence of a Quorum-Sensing Bacterium,Rhodobacteraceae bacterium C31, Isolated from a marine microalgae symbiotic bacteria.</title>
        <authorList>
            <person name="Zhang Y."/>
        </authorList>
    </citation>
    <scope>NUCLEOTIDE SEQUENCE [LARGE SCALE GENOMIC DNA]</scope>
    <source>
        <strain evidence="2 3">C31</strain>
    </source>
</reference>
<dbReference type="RefSeq" id="WP_023850125.1">
    <property type="nucleotide sequence ID" value="NZ_CP047166.1"/>
</dbReference>
<proteinExistence type="predicted"/>
<gene>
    <name evidence="2" type="ORF">GQA70_11865</name>
</gene>
<name>A0ABX7F9K6_9RHOB</name>
<accession>A0ABX7F9K6</accession>
<keyword evidence="3" id="KW-1185">Reference proteome</keyword>
<dbReference type="Pfam" id="PF06568">
    <property type="entry name" value="YjiS-like"/>
    <property type="match status" value="1"/>
</dbReference>
<dbReference type="EMBL" id="CP047166">
    <property type="protein sequence ID" value="QRF66947.1"/>
    <property type="molecule type" value="Genomic_DNA"/>
</dbReference>
<evidence type="ECO:0000313" key="3">
    <source>
        <dbReference type="Proteomes" id="UP000596387"/>
    </source>
</evidence>
<feature type="domain" description="YjiS-like" evidence="1">
    <location>
        <begin position="7"/>
        <end position="43"/>
    </location>
</feature>
<sequence>MTLFDTLRSRMERRARYRRTVHELEAMGADVQRDLNIAPEDIHRIARHAVYG</sequence>
<protein>
    <submittedName>
        <fullName evidence="2">DUF1127 domain-containing protein</fullName>
    </submittedName>
</protein>